<evidence type="ECO:0000256" key="10">
    <source>
        <dbReference type="SAM" id="Phobius"/>
    </source>
</evidence>
<dbReference type="Pfam" id="PF03908">
    <property type="entry name" value="Sec20"/>
    <property type="match status" value="1"/>
</dbReference>
<comment type="similarity">
    <text evidence="9">Belongs to the SEC20 family.</text>
</comment>
<dbReference type="AlphaFoldDB" id="A0A4Y7M1Q6"/>
<keyword evidence="3 10" id="KW-0812">Transmembrane</keyword>
<reference evidence="12" key="1">
    <citation type="submission" date="2018-08" db="EMBL/GenBank/DDBJ databases">
        <authorList>
            <person name="Cornetti L."/>
        </authorList>
    </citation>
    <scope>NUCLEOTIDE SEQUENCE</scope>
    <source>
        <strain evidence="12">ZW-BAR-1</strain>
    </source>
</reference>
<keyword evidence="5" id="KW-0931">ER-Golgi transport</keyword>
<dbReference type="PANTHER" id="PTHR12825">
    <property type="entry name" value="BNIP1-RELATED"/>
    <property type="match status" value="1"/>
</dbReference>
<comment type="subcellular location">
    <subcellularLocation>
        <location evidence="1">Endoplasmic reticulum membrane</location>
        <topology evidence="1">Single-pass type IV membrane protein</topology>
    </subcellularLocation>
</comment>
<evidence type="ECO:0000259" key="11">
    <source>
        <dbReference type="Pfam" id="PF03908"/>
    </source>
</evidence>
<feature type="transmembrane region" description="Helical" evidence="10">
    <location>
        <begin position="225"/>
        <end position="243"/>
    </location>
</feature>
<evidence type="ECO:0000256" key="5">
    <source>
        <dbReference type="ARBA" id="ARBA00022892"/>
    </source>
</evidence>
<keyword evidence="2" id="KW-0813">Transport</keyword>
<keyword evidence="6 10" id="KW-1133">Transmembrane helix</keyword>
<feature type="domain" description="Sec20 C-terminal" evidence="11">
    <location>
        <begin position="185"/>
        <end position="247"/>
    </location>
</feature>
<protein>
    <submittedName>
        <fullName evidence="12">EOG090X0EO1</fullName>
    </submittedName>
</protein>
<evidence type="ECO:0000256" key="6">
    <source>
        <dbReference type="ARBA" id="ARBA00022989"/>
    </source>
</evidence>
<dbReference type="GO" id="GO:0005484">
    <property type="term" value="F:SNAP receptor activity"/>
    <property type="evidence" value="ECO:0007669"/>
    <property type="project" value="InterPro"/>
</dbReference>
<evidence type="ECO:0000256" key="2">
    <source>
        <dbReference type="ARBA" id="ARBA00022448"/>
    </source>
</evidence>
<dbReference type="InterPro" id="IPR005606">
    <property type="entry name" value="Sec20"/>
</dbReference>
<dbReference type="GO" id="GO:0031201">
    <property type="term" value="C:SNARE complex"/>
    <property type="evidence" value="ECO:0007669"/>
    <property type="project" value="TreeGrafter"/>
</dbReference>
<keyword evidence="7" id="KW-0175">Coiled coil</keyword>
<gene>
    <name evidence="12" type="primary">EOG090X0EO1</name>
</gene>
<evidence type="ECO:0000313" key="12">
    <source>
        <dbReference type="EMBL" id="SVE74474.1"/>
    </source>
</evidence>
<name>A0A4Y7M1Q6_9CRUS</name>
<evidence type="ECO:0000256" key="3">
    <source>
        <dbReference type="ARBA" id="ARBA00022692"/>
    </source>
</evidence>
<dbReference type="EMBL" id="LR004855">
    <property type="protein sequence ID" value="SVE74474.1"/>
    <property type="molecule type" value="mRNA"/>
</dbReference>
<evidence type="ECO:0000256" key="8">
    <source>
        <dbReference type="ARBA" id="ARBA00023136"/>
    </source>
</evidence>
<dbReference type="InterPro" id="IPR056173">
    <property type="entry name" value="Sec20_C"/>
</dbReference>
<organism evidence="12">
    <name type="scientific">Daphnia barbata</name>
    <dbReference type="NCBI Taxonomy" id="414587"/>
    <lineage>
        <taxon>Eukaryota</taxon>
        <taxon>Metazoa</taxon>
        <taxon>Ecdysozoa</taxon>
        <taxon>Arthropoda</taxon>
        <taxon>Crustacea</taxon>
        <taxon>Branchiopoda</taxon>
        <taxon>Diplostraca</taxon>
        <taxon>Cladocera</taxon>
        <taxon>Anomopoda</taxon>
        <taxon>Daphniidae</taxon>
        <taxon>Daphnia</taxon>
    </lineage>
</organism>
<proteinExistence type="evidence at transcript level"/>
<evidence type="ECO:0000256" key="9">
    <source>
        <dbReference type="ARBA" id="ARBA00037934"/>
    </source>
</evidence>
<dbReference type="PANTHER" id="PTHR12825:SF0">
    <property type="entry name" value="VESICLE TRANSPORT PROTEIN SEC20"/>
    <property type="match status" value="1"/>
</dbReference>
<evidence type="ECO:0000256" key="1">
    <source>
        <dbReference type="ARBA" id="ARBA00004163"/>
    </source>
</evidence>
<keyword evidence="4" id="KW-0256">Endoplasmic reticulum</keyword>
<sequence length="248" mass="28466">MVKMKTSDWADVESLKNDIVQTNLSVQNILQKIQRTDITESDVVVLNAEYRSEFKRLKHFIDEFEKVAKDEDEDEELAQDVSLFRNQLTSLQGAFRKANVQGQLTISMKNKSELFYSNPEDVEVRLRQKKSKEELMKMSTNVTANLRNISQSMASILEQNRGTLEVLGTNSYFLLVFHDNYEYLSIAQSSSVVSDTQDEFRVMGSALTTTKKLVSRFGRRETTDLILIILALAAFFAACVYVIQKRMF</sequence>
<keyword evidence="8 10" id="KW-0472">Membrane</keyword>
<accession>A0A4Y7M1Q6</accession>
<dbReference type="GO" id="GO:0005789">
    <property type="term" value="C:endoplasmic reticulum membrane"/>
    <property type="evidence" value="ECO:0007669"/>
    <property type="project" value="UniProtKB-SubCell"/>
</dbReference>
<dbReference type="GO" id="GO:0006890">
    <property type="term" value="P:retrograde vesicle-mediated transport, Golgi to endoplasmic reticulum"/>
    <property type="evidence" value="ECO:0007669"/>
    <property type="project" value="InterPro"/>
</dbReference>
<evidence type="ECO:0000256" key="4">
    <source>
        <dbReference type="ARBA" id="ARBA00022824"/>
    </source>
</evidence>
<evidence type="ECO:0000256" key="7">
    <source>
        <dbReference type="ARBA" id="ARBA00023054"/>
    </source>
</evidence>